<dbReference type="AlphaFoldDB" id="A0A392TVC4"/>
<proteinExistence type="predicted"/>
<evidence type="ECO:0000256" key="1">
    <source>
        <dbReference type="SAM" id="MobiDB-lite"/>
    </source>
</evidence>
<feature type="region of interest" description="Disordered" evidence="1">
    <location>
        <begin position="57"/>
        <end position="84"/>
    </location>
</feature>
<feature type="compositionally biased region" description="Polar residues" evidence="1">
    <location>
        <begin position="73"/>
        <end position="84"/>
    </location>
</feature>
<reference evidence="2 3" key="1">
    <citation type="journal article" date="2018" name="Front. Plant Sci.">
        <title>Red Clover (Trifolium pratense) and Zigzag Clover (T. medium) - A Picture of Genomic Similarities and Differences.</title>
        <authorList>
            <person name="Dluhosova J."/>
            <person name="Istvanek J."/>
            <person name="Nedelnik J."/>
            <person name="Repkova J."/>
        </authorList>
    </citation>
    <scope>NUCLEOTIDE SEQUENCE [LARGE SCALE GENOMIC DNA]</scope>
    <source>
        <strain evidence="3">cv. 10/8</strain>
        <tissue evidence="2">Leaf</tissue>
    </source>
</reference>
<name>A0A392TVC4_9FABA</name>
<protein>
    <submittedName>
        <fullName evidence="2">Uncharacterized protein</fullName>
    </submittedName>
</protein>
<feature type="non-terminal residue" evidence="2">
    <location>
        <position position="1"/>
    </location>
</feature>
<evidence type="ECO:0000313" key="3">
    <source>
        <dbReference type="Proteomes" id="UP000265520"/>
    </source>
</evidence>
<feature type="non-terminal residue" evidence="2">
    <location>
        <position position="84"/>
    </location>
</feature>
<dbReference type="EMBL" id="LXQA010669658">
    <property type="protein sequence ID" value="MCI65113.1"/>
    <property type="molecule type" value="Genomic_DNA"/>
</dbReference>
<keyword evidence="3" id="KW-1185">Reference proteome</keyword>
<comment type="caution">
    <text evidence="2">The sequence shown here is derived from an EMBL/GenBank/DDBJ whole genome shotgun (WGS) entry which is preliminary data.</text>
</comment>
<evidence type="ECO:0000313" key="2">
    <source>
        <dbReference type="EMBL" id="MCI65113.1"/>
    </source>
</evidence>
<dbReference type="Proteomes" id="UP000265520">
    <property type="component" value="Unassembled WGS sequence"/>
</dbReference>
<accession>A0A392TVC4</accession>
<organism evidence="2 3">
    <name type="scientific">Trifolium medium</name>
    <dbReference type="NCBI Taxonomy" id="97028"/>
    <lineage>
        <taxon>Eukaryota</taxon>
        <taxon>Viridiplantae</taxon>
        <taxon>Streptophyta</taxon>
        <taxon>Embryophyta</taxon>
        <taxon>Tracheophyta</taxon>
        <taxon>Spermatophyta</taxon>
        <taxon>Magnoliopsida</taxon>
        <taxon>eudicotyledons</taxon>
        <taxon>Gunneridae</taxon>
        <taxon>Pentapetalae</taxon>
        <taxon>rosids</taxon>
        <taxon>fabids</taxon>
        <taxon>Fabales</taxon>
        <taxon>Fabaceae</taxon>
        <taxon>Papilionoideae</taxon>
        <taxon>50 kb inversion clade</taxon>
        <taxon>NPAAA clade</taxon>
        <taxon>Hologalegina</taxon>
        <taxon>IRL clade</taxon>
        <taxon>Trifolieae</taxon>
        <taxon>Trifolium</taxon>
    </lineage>
</organism>
<sequence length="84" mass="9244">GDNKDPGQADPQRPPVIETTEAATVIPNVEQQILQEPPLVEVQRDDLNDQVLEDVNDVANNNDVEAEGEDSQQLEGEHSTTNNR</sequence>